<dbReference type="InterPro" id="IPR001138">
    <property type="entry name" value="Zn2Cys6_DnaBD"/>
</dbReference>
<dbReference type="EMBL" id="JAUEPO010000001">
    <property type="protein sequence ID" value="KAK3336298.1"/>
    <property type="molecule type" value="Genomic_DNA"/>
</dbReference>
<proteinExistence type="predicted"/>
<dbReference type="Pfam" id="PF00172">
    <property type="entry name" value="Zn_clus"/>
    <property type="match status" value="1"/>
</dbReference>
<evidence type="ECO:0000259" key="3">
    <source>
        <dbReference type="PROSITE" id="PS50048"/>
    </source>
</evidence>
<feature type="compositionally biased region" description="Low complexity" evidence="2">
    <location>
        <begin position="79"/>
        <end position="101"/>
    </location>
</feature>
<dbReference type="SMART" id="SM00066">
    <property type="entry name" value="GAL4"/>
    <property type="match status" value="1"/>
</dbReference>
<comment type="caution">
    <text evidence="4">The sequence shown here is derived from an EMBL/GenBank/DDBJ whole genome shotgun (WGS) entry which is preliminary data.</text>
</comment>
<dbReference type="PANTHER" id="PTHR47657">
    <property type="entry name" value="STEROL REGULATORY ELEMENT-BINDING PROTEIN ECM22"/>
    <property type="match status" value="1"/>
</dbReference>
<organism evidence="4 5">
    <name type="scientific">Cercophora scortea</name>
    <dbReference type="NCBI Taxonomy" id="314031"/>
    <lineage>
        <taxon>Eukaryota</taxon>
        <taxon>Fungi</taxon>
        <taxon>Dikarya</taxon>
        <taxon>Ascomycota</taxon>
        <taxon>Pezizomycotina</taxon>
        <taxon>Sordariomycetes</taxon>
        <taxon>Sordariomycetidae</taxon>
        <taxon>Sordariales</taxon>
        <taxon>Lasiosphaeriaceae</taxon>
        <taxon>Cercophora</taxon>
    </lineage>
</organism>
<gene>
    <name evidence="4" type="ORF">B0T19DRAFT_35341</name>
</gene>
<accession>A0AAE0J3K5</accession>
<dbReference type="PROSITE" id="PS00463">
    <property type="entry name" value="ZN2_CY6_FUNGAL_1"/>
    <property type="match status" value="1"/>
</dbReference>
<dbReference type="GO" id="GO:0000981">
    <property type="term" value="F:DNA-binding transcription factor activity, RNA polymerase II-specific"/>
    <property type="evidence" value="ECO:0007669"/>
    <property type="project" value="InterPro"/>
</dbReference>
<feature type="domain" description="Zn(2)-C6 fungal-type" evidence="3">
    <location>
        <begin position="24"/>
        <end position="54"/>
    </location>
</feature>
<reference evidence="4" key="2">
    <citation type="submission" date="2023-06" db="EMBL/GenBank/DDBJ databases">
        <authorList>
            <consortium name="Lawrence Berkeley National Laboratory"/>
            <person name="Haridas S."/>
            <person name="Hensen N."/>
            <person name="Bonometti L."/>
            <person name="Westerberg I."/>
            <person name="Brannstrom I.O."/>
            <person name="Guillou S."/>
            <person name="Cros-Aarteil S."/>
            <person name="Calhoun S."/>
            <person name="Kuo A."/>
            <person name="Mondo S."/>
            <person name="Pangilinan J."/>
            <person name="Riley R."/>
            <person name="Labutti K."/>
            <person name="Andreopoulos B."/>
            <person name="Lipzen A."/>
            <person name="Chen C."/>
            <person name="Yanf M."/>
            <person name="Daum C."/>
            <person name="Ng V."/>
            <person name="Clum A."/>
            <person name="Steindorff A."/>
            <person name="Ohm R."/>
            <person name="Martin F."/>
            <person name="Silar P."/>
            <person name="Natvig D."/>
            <person name="Lalanne C."/>
            <person name="Gautier V."/>
            <person name="Ament-Velasquez S.L."/>
            <person name="Kruys A."/>
            <person name="Hutchinson M.I."/>
            <person name="Powell A.J."/>
            <person name="Barry K."/>
            <person name="Miller A.N."/>
            <person name="Grigoriev I.V."/>
            <person name="Debuchy R."/>
            <person name="Gladieux P."/>
            <person name="Thoren M.H."/>
            <person name="Johannesson H."/>
        </authorList>
    </citation>
    <scope>NUCLEOTIDE SEQUENCE</scope>
    <source>
        <strain evidence="4">SMH4131-1</strain>
    </source>
</reference>
<dbReference type="PANTHER" id="PTHR47657:SF14">
    <property type="entry name" value="ZN(2)-C6 FUNGAL-TYPE DOMAIN-CONTAINING PROTEIN"/>
    <property type="match status" value="1"/>
</dbReference>
<sequence length="458" mass="51376">MQMEAADEAGRRHAKVGHRKSRNGCKKCKIRRVKCDESRPICRSCARLGLVCEWPVNVRHLKPTPHSEPGASRGLEILAPSPGTSHSPASSSQGHTSASGHPLSDTSGPPTGLNSLRPRANEPLFASFDTDSFPEEILPESRERRMLEHRLMQHYLRHMVRPFPLSPGKAWSDLFTLKVPELALENDNLLYCILANASSNMLRREPGNKQLFAARQSYLIAAIREQRKMVNNLNIDNADAVCLASLLLLVNSWAALQDRPLEPYSAPLEWLMMGRGAGALIWMSIEAVEKCGSEERKAASNLSVIRNSYPRFGDDESYFDASMRANFTGVLTQKLPSGDVWDEETRDAYEKALSYVGSIQRAIDHGEPVYAIIRRVQVFALLVPRRFVDFLEEKRPRSLVILAHFFATVAQLPNVWWIGADEGGREPTPTREIRAISEVLPTEWQGQLVWPLDIVGLR</sequence>
<reference evidence="4" key="1">
    <citation type="journal article" date="2023" name="Mol. Phylogenet. Evol.">
        <title>Genome-scale phylogeny and comparative genomics of the fungal order Sordariales.</title>
        <authorList>
            <person name="Hensen N."/>
            <person name="Bonometti L."/>
            <person name="Westerberg I."/>
            <person name="Brannstrom I.O."/>
            <person name="Guillou S."/>
            <person name="Cros-Aarteil S."/>
            <person name="Calhoun S."/>
            <person name="Haridas S."/>
            <person name="Kuo A."/>
            <person name="Mondo S."/>
            <person name="Pangilinan J."/>
            <person name="Riley R."/>
            <person name="LaButti K."/>
            <person name="Andreopoulos B."/>
            <person name="Lipzen A."/>
            <person name="Chen C."/>
            <person name="Yan M."/>
            <person name="Daum C."/>
            <person name="Ng V."/>
            <person name="Clum A."/>
            <person name="Steindorff A."/>
            <person name="Ohm R.A."/>
            <person name="Martin F."/>
            <person name="Silar P."/>
            <person name="Natvig D.O."/>
            <person name="Lalanne C."/>
            <person name="Gautier V."/>
            <person name="Ament-Velasquez S.L."/>
            <person name="Kruys A."/>
            <person name="Hutchinson M.I."/>
            <person name="Powell A.J."/>
            <person name="Barry K."/>
            <person name="Miller A.N."/>
            <person name="Grigoriev I.V."/>
            <person name="Debuchy R."/>
            <person name="Gladieux P."/>
            <person name="Hiltunen Thoren M."/>
            <person name="Johannesson H."/>
        </authorList>
    </citation>
    <scope>NUCLEOTIDE SEQUENCE</scope>
    <source>
        <strain evidence="4">SMH4131-1</strain>
    </source>
</reference>
<evidence type="ECO:0000256" key="1">
    <source>
        <dbReference type="ARBA" id="ARBA00023242"/>
    </source>
</evidence>
<dbReference type="PRINTS" id="PR00755">
    <property type="entry name" value="AFLATOXINBRP"/>
</dbReference>
<dbReference type="InterPro" id="IPR021858">
    <property type="entry name" value="Fun_TF"/>
</dbReference>
<dbReference type="InterPro" id="IPR052400">
    <property type="entry name" value="Zn2-C6_fungal_TF"/>
</dbReference>
<dbReference type="SUPFAM" id="SSF57701">
    <property type="entry name" value="Zn2/Cys6 DNA-binding domain"/>
    <property type="match status" value="1"/>
</dbReference>
<feature type="region of interest" description="Disordered" evidence="2">
    <location>
        <begin position="1"/>
        <end position="23"/>
    </location>
</feature>
<dbReference type="CDD" id="cd00067">
    <property type="entry name" value="GAL4"/>
    <property type="match status" value="1"/>
</dbReference>
<dbReference type="AlphaFoldDB" id="A0AAE0J3K5"/>
<dbReference type="PROSITE" id="PS50048">
    <property type="entry name" value="ZN2_CY6_FUNGAL_2"/>
    <property type="match status" value="1"/>
</dbReference>
<feature type="region of interest" description="Disordered" evidence="2">
    <location>
        <begin position="60"/>
        <end position="118"/>
    </location>
</feature>
<feature type="compositionally biased region" description="Basic residues" evidence="2">
    <location>
        <begin position="12"/>
        <end position="23"/>
    </location>
</feature>
<evidence type="ECO:0000313" key="5">
    <source>
        <dbReference type="Proteomes" id="UP001286456"/>
    </source>
</evidence>
<dbReference type="GO" id="GO:0008270">
    <property type="term" value="F:zinc ion binding"/>
    <property type="evidence" value="ECO:0007669"/>
    <property type="project" value="InterPro"/>
</dbReference>
<dbReference type="Gene3D" id="4.10.240.10">
    <property type="entry name" value="Zn(2)-C6 fungal-type DNA-binding domain"/>
    <property type="match status" value="1"/>
</dbReference>
<keyword evidence="1" id="KW-0539">Nucleus</keyword>
<evidence type="ECO:0000256" key="2">
    <source>
        <dbReference type="SAM" id="MobiDB-lite"/>
    </source>
</evidence>
<dbReference type="Proteomes" id="UP001286456">
    <property type="component" value="Unassembled WGS sequence"/>
</dbReference>
<dbReference type="Pfam" id="PF11951">
    <property type="entry name" value="Fungal_trans_2"/>
    <property type="match status" value="1"/>
</dbReference>
<feature type="compositionally biased region" description="Polar residues" evidence="2">
    <location>
        <begin position="104"/>
        <end position="114"/>
    </location>
</feature>
<keyword evidence="5" id="KW-1185">Reference proteome</keyword>
<dbReference type="InterPro" id="IPR036864">
    <property type="entry name" value="Zn2-C6_fun-type_DNA-bd_sf"/>
</dbReference>
<protein>
    <recommendedName>
        <fullName evidence="3">Zn(2)-C6 fungal-type domain-containing protein</fullName>
    </recommendedName>
</protein>
<name>A0AAE0J3K5_9PEZI</name>
<evidence type="ECO:0000313" key="4">
    <source>
        <dbReference type="EMBL" id="KAK3336298.1"/>
    </source>
</evidence>